<reference evidence="9 10" key="1">
    <citation type="submission" date="2014-06" db="EMBL/GenBank/DDBJ databases">
        <authorList>
            <person name="Swart Estienne"/>
        </authorList>
    </citation>
    <scope>NUCLEOTIDE SEQUENCE [LARGE SCALE GENOMIC DNA]</scope>
    <source>
        <strain evidence="9 10">130c</strain>
    </source>
</reference>
<dbReference type="GO" id="GO:0006261">
    <property type="term" value="P:DNA-templated DNA replication"/>
    <property type="evidence" value="ECO:0007669"/>
    <property type="project" value="InterPro"/>
</dbReference>
<keyword evidence="4" id="KW-0238">DNA-binding</keyword>
<keyword evidence="3" id="KW-0235">DNA replication</keyword>
<evidence type="ECO:0000256" key="4">
    <source>
        <dbReference type="ARBA" id="ARBA00023125"/>
    </source>
</evidence>
<feature type="domain" description="DNA polymerase alpha/delta/epsilon subunit B" evidence="8">
    <location>
        <begin position="388"/>
        <end position="612"/>
    </location>
</feature>
<evidence type="ECO:0000256" key="5">
    <source>
        <dbReference type="ARBA" id="ARBA00023242"/>
    </source>
</evidence>
<dbReference type="PANTHER" id="PTHR12708:SF0">
    <property type="entry name" value="DNA POLYMERASE EPSILON SUBUNIT 2"/>
    <property type="match status" value="1"/>
</dbReference>
<sequence length="672" mass="77031">MSDNISSEKHIARFFSISGVSVRPEACLSILQTINKLTYFEHKRAYLDNFLKKLKDRQIIGLGMDAQNSNTANGVLILDKDAALSIIQSLPISDTDNFLNDTYKTSNQKYGSFKQMKQSKQLSKQENEEMKDEHQADQQPAVVKRYNPLLQDKVYKSLIESVVILEDFTQFPQLIVQNSQLFYSLTLKRTLSEVNLSRQDYHNYRLALAEERVFSHSDKYVRPKLEDSNNQKKQNQNDELTKVYNISSIIGSSKSKWVLGILSLHEDSEYYLEDSRHSVKVSFSELVEADPQVFFTENCILMCCGIYHNETFYLTHLKQPPLHANKSLSFKLNEKDYFGGYSKKKIMLATGTDQITSSSISGLSESMAQSLPGSKLRQEAKIEKDNCIVIFSQVELDNIGTQKCLKDLFEGLEQLKPDIIILVGDFISQKISEKLSYDQFKNYFEQIGTIIRENGLTCLRDFTNWIYVPSSEDLGQPKLMPCLQFQEFFLTTFKGNGPQRIKNVMVGTNPMRINYYGKEIVLCRYNFFKKLKRNQLPKIQIAQEKTKASKPPEDEEQYNTQDSYKIAKTLLQQGNLIPLPSIVQPVMWSFADALQLVPHPDYLILCDEISEYHHQIKVPQNNMNSSSLGVYNDEDDKDKVIHVINPGNFAINKSFVTIYPSLGDIQQCSAPN</sequence>
<dbReference type="InterPro" id="IPR016266">
    <property type="entry name" value="POLE2"/>
</dbReference>
<dbReference type="InParanoid" id="A0A078AHZ8"/>
<dbReference type="Proteomes" id="UP000039865">
    <property type="component" value="Unassembled WGS sequence"/>
</dbReference>
<evidence type="ECO:0000313" key="10">
    <source>
        <dbReference type="Proteomes" id="UP000039865"/>
    </source>
</evidence>
<feature type="compositionally biased region" description="Basic and acidic residues" evidence="7">
    <location>
        <begin position="123"/>
        <end position="136"/>
    </location>
</feature>
<dbReference type="Pfam" id="PF04042">
    <property type="entry name" value="DNA_pol_E_B"/>
    <property type="match status" value="1"/>
</dbReference>
<dbReference type="GO" id="GO:0042276">
    <property type="term" value="P:error-prone translesion synthesis"/>
    <property type="evidence" value="ECO:0007669"/>
    <property type="project" value="TreeGrafter"/>
</dbReference>
<keyword evidence="5" id="KW-0539">Nucleus</keyword>
<organism evidence="9 10">
    <name type="scientific">Stylonychia lemnae</name>
    <name type="common">Ciliate</name>
    <dbReference type="NCBI Taxonomy" id="5949"/>
    <lineage>
        <taxon>Eukaryota</taxon>
        <taxon>Sar</taxon>
        <taxon>Alveolata</taxon>
        <taxon>Ciliophora</taxon>
        <taxon>Intramacronucleata</taxon>
        <taxon>Spirotrichea</taxon>
        <taxon>Stichotrichia</taxon>
        <taxon>Sporadotrichida</taxon>
        <taxon>Oxytrichidae</taxon>
        <taxon>Stylonychinae</taxon>
        <taxon>Stylonychia</taxon>
    </lineage>
</organism>
<comment type="subcellular location">
    <subcellularLocation>
        <location evidence="1">Nucleus</location>
    </subcellularLocation>
</comment>
<evidence type="ECO:0000256" key="7">
    <source>
        <dbReference type="SAM" id="MobiDB-lite"/>
    </source>
</evidence>
<evidence type="ECO:0000256" key="6">
    <source>
        <dbReference type="ARBA" id="ARBA00032930"/>
    </source>
</evidence>
<evidence type="ECO:0000256" key="3">
    <source>
        <dbReference type="ARBA" id="ARBA00022705"/>
    </source>
</evidence>
<keyword evidence="10" id="KW-1185">Reference proteome</keyword>
<evidence type="ECO:0000259" key="8">
    <source>
        <dbReference type="Pfam" id="PF04042"/>
    </source>
</evidence>
<protein>
    <recommendedName>
        <fullName evidence="6">DNA polymerase II subunit 2</fullName>
    </recommendedName>
</protein>
<evidence type="ECO:0000313" key="9">
    <source>
        <dbReference type="EMBL" id="CDW80408.1"/>
    </source>
</evidence>
<dbReference type="OrthoDB" id="312503at2759"/>
<dbReference type="AlphaFoldDB" id="A0A078AHZ8"/>
<dbReference type="GO" id="GO:0003677">
    <property type="term" value="F:DNA binding"/>
    <property type="evidence" value="ECO:0007669"/>
    <property type="project" value="UniProtKB-KW"/>
</dbReference>
<dbReference type="GO" id="GO:0008622">
    <property type="term" value="C:epsilon DNA polymerase complex"/>
    <property type="evidence" value="ECO:0007669"/>
    <property type="project" value="InterPro"/>
</dbReference>
<evidence type="ECO:0000256" key="2">
    <source>
        <dbReference type="ARBA" id="ARBA00009560"/>
    </source>
</evidence>
<gene>
    <name evidence="9" type="primary">Contig3003.g3210</name>
    <name evidence="9" type="ORF">STYLEM_9406</name>
</gene>
<dbReference type="PANTHER" id="PTHR12708">
    <property type="entry name" value="DNA POLYMERASE EPSILON SUBUNIT B"/>
    <property type="match status" value="1"/>
</dbReference>
<comment type="similarity">
    <text evidence="2">Belongs to the DNA polymerase epsilon subunit B family.</text>
</comment>
<dbReference type="EMBL" id="CCKQ01008941">
    <property type="protein sequence ID" value="CDW80408.1"/>
    <property type="molecule type" value="Genomic_DNA"/>
</dbReference>
<accession>A0A078AHZ8</accession>
<feature type="compositionally biased region" description="Low complexity" evidence="7">
    <location>
        <begin position="113"/>
        <end position="122"/>
    </location>
</feature>
<dbReference type="InterPro" id="IPR007185">
    <property type="entry name" value="DNA_pol_a/d/e_bsu"/>
</dbReference>
<feature type="region of interest" description="Disordered" evidence="7">
    <location>
        <begin position="113"/>
        <end position="138"/>
    </location>
</feature>
<evidence type="ECO:0000256" key="1">
    <source>
        <dbReference type="ARBA" id="ARBA00004123"/>
    </source>
</evidence>
<name>A0A078AHZ8_STYLE</name>
<proteinExistence type="inferred from homology"/>